<dbReference type="GO" id="GO:0016042">
    <property type="term" value="P:lipid catabolic process"/>
    <property type="evidence" value="ECO:0007669"/>
    <property type="project" value="InterPro"/>
</dbReference>
<dbReference type="PANTHER" id="PTHR34853">
    <property type="match status" value="1"/>
</dbReference>
<evidence type="ECO:0000313" key="1">
    <source>
        <dbReference type="EMBL" id="TYQ08891.1"/>
    </source>
</evidence>
<gene>
    <name evidence="1" type="ORF">FNL38_1011268</name>
</gene>
<comment type="caution">
    <text evidence="1">The sequence shown here is derived from an EMBL/GenBank/DDBJ whole genome shotgun (WGS) entry which is preliminary data.</text>
</comment>
<dbReference type="AlphaFoldDB" id="A0A652YYX9"/>
<accession>A0A652YYX9</accession>
<organism evidence="1">
    <name type="scientific">Nocardia globerula</name>
    <dbReference type="NCBI Taxonomy" id="1818"/>
    <lineage>
        <taxon>Bacteria</taxon>
        <taxon>Bacillati</taxon>
        <taxon>Actinomycetota</taxon>
        <taxon>Actinomycetes</taxon>
        <taxon>Mycobacteriales</taxon>
        <taxon>Nocardiaceae</taxon>
        <taxon>Nocardia</taxon>
    </lineage>
</organism>
<dbReference type="Gene3D" id="1.10.260.130">
    <property type="match status" value="1"/>
</dbReference>
<proteinExistence type="predicted"/>
<dbReference type="PIRSF" id="PIRSF029171">
    <property type="entry name" value="Esterase_LipA"/>
    <property type="match status" value="1"/>
</dbReference>
<dbReference type="SUPFAM" id="SSF53474">
    <property type="entry name" value="alpha/beta-Hydrolases"/>
    <property type="match status" value="1"/>
</dbReference>
<name>A0A652YYX9_NOCGL</name>
<dbReference type="InterPro" id="IPR029058">
    <property type="entry name" value="AB_hydrolase_fold"/>
</dbReference>
<dbReference type="PANTHER" id="PTHR34853:SF1">
    <property type="entry name" value="LIPASE 5"/>
    <property type="match status" value="1"/>
</dbReference>
<dbReference type="GO" id="GO:0004806">
    <property type="term" value="F:triacylglycerol lipase activity"/>
    <property type="evidence" value="ECO:0007669"/>
    <property type="project" value="InterPro"/>
</dbReference>
<sequence length="376" mass="39623">MIRRRLGQTLMVITLASAVVSTAPAQAQVPSPVTAPGTVTATDPLPRTFWIPGAVNGSKLTYWSTGPLNRPALSTGALFLPAGDPPEGGWPVISWAHGTVGIADKCAPTVTGTVGSPYLTNWLSQGYAIVATDYVGLGTPGIHPYLDGPSEAHSMIDMVRAARAVEPSLSPRWVALGQSQGGQSAMVTAAIATRYAPELDYRGAVATGAPSNLENLAPLVGPDFPRLPLTGSTVFVSYILAGLRAARPDLDIDRYLTPRGTDALARAETDCYQEMASDLGDVTIGDLVNRPLDDPAVLAAARSMLEIPATGYDRPVFLGQGLTDEMVPAPLALKLAAELAANRQPVTFRTYPTGHIETMRAALPESLSFVRNLFEP</sequence>
<dbReference type="Gene3D" id="3.40.50.1820">
    <property type="entry name" value="alpha/beta hydrolase"/>
    <property type="match status" value="1"/>
</dbReference>
<reference evidence="1" key="1">
    <citation type="submission" date="2019-07" db="EMBL/GenBank/DDBJ databases">
        <title>Genomic Encyclopedia of Type Strains, Phase IV (KMG-IV): sequencing the most valuable type-strain genomes for metagenomic binning, comparative biology and taxonomic classification.</title>
        <authorList>
            <person name="Goeker M."/>
        </authorList>
    </citation>
    <scope>NUCLEOTIDE SEQUENCE</scope>
    <source>
        <strain evidence="1">DSM 44596</strain>
    </source>
</reference>
<protein>
    <submittedName>
        <fullName evidence="1">Secretory lipase</fullName>
    </submittedName>
</protein>
<dbReference type="EMBL" id="VNIQ01000001">
    <property type="protein sequence ID" value="TYQ08891.1"/>
    <property type="molecule type" value="Genomic_DNA"/>
</dbReference>
<dbReference type="InterPro" id="IPR005152">
    <property type="entry name" value="Lipase_secreted"/>
</dbReference>
<dbReference type="Pfam" id="PF03583">
    <property type="entry name" value="LIP"/>
    <property type="match status" value="1"/>
</dbReference>